<organism evidence="1 2">
    <name type="scientific">Entomophthora muscae</name>
    <dbReference type="NCBI Taxonomy" id="34485"/>
    <lineage>
        <taxon>Eukaryota</taxon>
        <taxon>Fungi</taxon>
        <taxon>Fungi incertae sedis</taxon>
        <taxon>Zoopagomycota</taxon>
        <taxon>Entomophthoromycotina</taxon>
        <taxon>Entomophthoromycetes</taxon>
        <taxon>Entomophthorales</taxon>
        <taxon>Entomophthoraceae</taxon>
        <taxon>Entomophthora</taxon>
    </lineage>
</organism>
<comment type="caution">
    <text evidence="1">The sequence shown here is derived from an EMBL/GenBank/DDBJ whole genome shotgun (WGS) entry which is preliminary data.</text>
</comment>
<reference evidence="1" key="1">
    <citation type="submission" date="2022-04" db="EMBL/GenBank/DDBJ databases">
        <title>Genome of the entomopathogenic fungus Entomophthora muscae.</title>
        <authorList>
            <person name="Elya C."/>
            <person name="Lovett B.R."/>
            <person name="Lee E."/>
            <person name="Macias A.M."/>
            <person name="Hajek A.E."/>
            <person name="De Bivort B.L."/>
            <person name="Kasson M.T."/>
            <person name="De Fine Licht H.H."/>
            <person name="Stajich J.E."/>
        </authorList>
    </citation>
    <scope>NUCLEOTIDE SEQUENCE</scope>
    <source>
        <strain evidence="1">Berkeley</strain>
    </source>
</reference>
<evidence type="ECO:0000313" key="2">
    <source>
        <dbReference type="Proteomes" id="UP001165960"/>
    </source>
</evidence>
<accession>A0ACC2RGH4</accession>
<keyword evidence="2" id="KW-1185">Reference proteome</keyword>
<protein>
    <submittedName>
        <fullName evidence="1">Uncharacterized protein</fullName>
    </submittedName>
</protein>
<dbReference type="Proteomes" id="UP001165960">
    <property type="component" value="Unassembled WGS sequence"/>
</dbReference>
<proteinExistence type="predicted"/>
<sequence>MGYSVMIKGCRNSILSIVVYFNEIPADVGYAWVIVTASFVMQACAVGVVSGFGVFLEHYSNVVFPHEEKSKVAMIGNLAPFVSGIGSLVTGRVCQHFGVRACVVAGAVFMMAGHFLASYGTQVWHFILTQGGLVGMGAALIYVPANVAITDWFEKRRGLGAGLGAAGGGVGGVAFGQMNSHLLPRLGHRLTLQVNGCIVFVVLFLASTMVRRRETRSVSIDKGFDKSLVLNARFGWYAATCFLGGLAYFVPLYFINNYAVSMDMTRLEGGYAGSAINIGSAIGRIAMGYLGDQMGYVQCYILAIGLATLTVSLWRVSSSFGMLVVFGLLYGIPSGGYAGGFGPTCGVLFGRRQLATMMGLIKACIGIGELIGPIVAGALLDSYNDYHLIIYFTMACYGAAFLSMIATHHHLQKNPPN</sequence>
<evidence type="ECO:0000313" key="1">
    <source>
        <dbReference type="EMBL" id="KAJ9049146.1"/>
    </source>
</evidence>
<name>A0ACC2RGH4_9FUNG</name>
<gene>
    <name evidence="1" type="ORF">DSO57_1027674</name>
</gene>
<dbReference type="EMBL" id="QTSX02007270">
    <property type="protein sequence ID" value="KAJ9049146.1"/>
    <property type="molecule type" value="Genomic_DNA"/>
</dbReference>